<reference evidence="1 2" key="1">
    <citation type="submission" date="2020-12" db="EMBL/GenBank/DDBJ databases">
        <title>Complete genome sequence of Mycobacterium heckeshornense JCM 15655T, closely related to a pathogenic non-tuberculous mycobacterial species Mycobacterium xenopi.</title>
        <authorList>
            <person name="Yoshida M."/>
            <person name="Fukano H."/>
            <person name="Asakura T."/>
            <person name="Suzuki M."/>
            <person name="Hoshino Y."/>
        </authorList>
    </citation>
    <scope>NUCLEOTIDE SEQUENCE [LARGE SCALE GENOMIC DNA]</scope>
    <source>
        <strain evidence="1 2">JCM 15655</strain>
    </source>
</reference>
<gene>
    <name evidence="1" type="ORF">MHEC_45000</name>
</gene>
<keyword evidence="2" id="KW-1185">Reference proteome</keyword>
<organism evidence="1 2">
    <name type="scientific">Mycobacterium heckeshornense</name>
    <dbReference type="NCBI Taxonomy" id="110505"/>
    <lineage>
        <taxon>Bacteria</taxon>
        <taxon>Bacillati</taxon>
        <taxon>Actinomycetota</taxon>
        <taxon>Actinomycetes</taxon>
        <taxon>Mycobacteriales</taxon>
        <taxon>Mycobacteriaceae</taxon>
        <taxon>Mycobacterium</taxon>
    </lineage>
</organism>
<evidence type="ECO:0000313" key="1">
    <source>
        <dbReference type="EMBL" id="BCO38067.1"/>
    </source>
</evidence>
<evidence type="ECO:0000313" key="2">
    <source>
        <dbReference type="Proteomes" id="UP000595446"/>
    </source>
</evidence>
<name>A0A2G8BBR6_9MYCO</name>
<dbReference type="AlphaFoldDB" id="A0A2G8BBR6"/>
<protein>
    <submittedName>
        <fullName evidence="1">Membrane protein</fullName>
    </submittedName>
</protein>
<dbReference type="EMBL" id="AP024237">
    <property type="protein sequence ID" value="BCO38067.1"/>
    <property type="molecule type" value="Genomic_DNA"/>
</dbReference>
<proteinExistence type="predicted"/>
<dbReference type="Proteomes" id="UP000595446">
    <property type="component" value="Chromosome"/>
</dbReference>
<sequence length="551" mass="59820">MPYRSIFVSIEGTESHASLARVVPVCFGRVEPTESTWRGGRQVSDANDTIPRMNDPPEAPDGSATIGHARSRSIRWYRIPDRADPWLAGVAATLVGMALSWRPSFWFDEAATIAAANRSEIDILRLLLNFDAVHGLYYLTMHAWLSWVPINEFTARLPSAAAVGIAAAGLIVLGRLVADRPTAWGAAVSFTVLPRTLWSAVEARSYALTTAIAVWLTVVLLIAAARRGCALWALYALTLALATVTYVYLILLVMAHAITLILMRKWWQLLPFSIAVSSGLVLASPLIALAAGQRHTQLWWIGEGRYISGVVWQQWLVGSRLFMCAAVVVLLWGSVLLITRKTGGGALVVALPWVVVPTGMLVGYSVLGSNIYSPRYLTYTAPGVGLLLGVCIAAIARQRSRALIALLVLLALSSSTAFLTQRSKYGKPGGADYSEIATVIKTNSRPHDCVVFAAANHEPLRAAAAARPDAFRHLDDVAAGTPGSYAAQLWTQDLPLDSDAVKPRLARCTVLWAVIDRSTPSPAVNVAEQQGFTVDHQWILHRSNVIRLKRP</sequence>
<accession>A0A2G8BBR6</accession>